<gene>
    <name evidence="1" type="ORF">EVAR_49635_1</name>
</gene>
<reference evidence="1 2" key="1">
    <citation type="journal article" date="2019" name="Commun. Biol.">
        <title>The bagworm genome reveals a unique fibroin gene that provides high tensile strength.</title>
        <authorList>
            <person name="Kono N."/>
            <person name="Nakamura H."/>
            <person name="Ohtoshi R."/>
            <person name="Tomita M."/>
            <person name="Numata K."/>
            <person name="Arakawa K."/>
        </authorList>
    </citation>
    <scope>NUCLEOTIDE SEQUENCE [LARGE SCALE GENOMIC DNA]</scope>
</reference>
<comment type="caution">
    <text evidence="1">The sequence shown here is derived from an EMBL/GenBank/DDBJ whole genome shotgun (WGS) entry which is preliminary data.</text>
</comment>
<sequence length="172" mass="20062">MQSSVNFQYLPRRRRERVSVRLISMRFRFISIEQPVITPITIISGIRSLLLYTCSYRRMGRFCDPWSKLSHISLQIAGIFFFSPYRPWISRFHADPVGLSHLLLSLSPTRSQRPRSIAPYGLRDVKQATHFDLTDSSLNSHVVRDRIPSPSYSKTTHWPLDHHLSHNDNGMK</sequence>
<protein>
    <submittedName>
        <fullName evidence="1">Uncharacterized protein</fullName>
    </submittedName>
</protein>
<proteinExistence type="predicted"/>
<organism evidence="1 2">
    <name type="scientific">Eumeta variegata</name>
    <name type="common">Bagworm moth</name>
    <name type="synonym">Eumeta japonica</name>
    <dbReference type="NCBI Taxonomy" id="151549"/>
    <lineage>
        <taxon>Eukaryota</taxon>
        <taxon>Metazoa</taxon>
        <taxon>Ecdysozoa</taxon>
        <taxon>Arthropoda</taxon>
        <taxon>Hexapoda</taxon>
        <taxon>Insecta</taxon>
        <taxon>Pterygota</taxon>
        <taxon>Neoptera</taxon>
        <taxon>Endopterygota</taxon>
        <taxon>Lepidoptera</taxon>
        <taxon>Glossata</taxon>
        <taxon>Ditrysia</taxon>
        <taxon>Tineoidea</taxon>
        <taxon>Psychidae</taxon>
        <taxon>Oiketicinae</taxon>
        <taxon>Eumeta</taxon>
    </lineage>
</organism>
<evidence type="ECO:0000313" key="2">
    <source>
        <dbReference type="Proteomes" id="UP000299102"/>
    </source>
</evidence>
<dbReference type="EMBL" id="BGZK01001132">
    <property type="protein sequence ID" value="GBP72071.1"/>
    <property type="molecule type" value="Genomic_DNA"/>
</dbReference>
<dbReference type="Proteomes" id="UP000299102">
    <property type="component" value="Unassembled WGS sequence"/>
</dbReference>
<keyword evidence="2" id="KW-1185">Reference proteome</keyword>
<accession>A0A4C1Y744</accession>
<name>A0A4C1Y744_EUMVA</name>
<dbReference type="AlphaFoldDB" id="A0A4C1Y744"/>
<evidence type="ECO:0000313" key="1">
    <source>
        <dbReference type="EMBL" id="GBP72071.1"/>
    </source>
</evidence>